<evidence type="ECO:0000256" key="2">
    <source>
        <dbReference type="SAM" id="Phobius"/>
    </source>
</evidence>
<dbReference type="InterPro" id="IPR011990">
    <property type="entry name" value="TPR-like_helical_dom_sf"/>
</dbReference>
<dbReference type="Proteomes" id="UP001501565">
    <property type="component" value="Unassembled WGS sequence"/>
</dbReference>
<keyword evidence="2" id="KW-1133">Transmembrane helix</keyword>
<protein>
    <recommendedName>
        <fullName evidence="5">Tetratricopeptide repeat protein</fullName>
    </recommendedName>
</protein>
<dbReference type="Gene3D" id="1.25.40.10">
    <property type="entry name" value="Tetratricopeptide repeat domain"/>
    <property type="match status" value="1"/>
</dbReference>
<accession>A0ABP7M6D1</accession>
<keyword evidence="4" id="KW-1185">Reference proteome</keyword>
<keyword evidence="2" id="KW-0812">Transmembrane</keyword>
<feature type="transmembrane region" description="Helical" evidence="2">
    <location>
        <begin position="270"/>
        <end position="290"/>
    </location>
</feature>
<evidence type="ECO:0000313" key="4">
    <source>
        <dbReference type="Proteomes" id="UP001501565"/>
    </source>
</evidence>
<dbReference type="EMBL" id="BAABBN010000004">
    <property type="protein sequence ID" value="GAA3915351.1"/>
    <property type="molecule type" value="Genomic_DNA"/>
</dbReference>
<name>A0ABP7M6D1_9GAMM</name>
<feature type="region of interest" description="Disordered" evidence="1">
    <location>
        <begin position="1"/>
        <end position="24"/>
    </location>
</feature>
<feature type="transmembrane region" description="Helical" evidence="2">
    <location>
        <begin position="104"/>
        <end position="125"/>
    </location>
</feature>
<feature type="transmembrane region" description="Helical" evidence="2">
    <location>
        <begin position="132"/>
        <end position="153"/>
    </location>
</feature>
<feature type="compositionally biased region" description="Basic and acidic residues" evidence="1">
    <location>
        <begin position="1"/>
        <end position="21"/>
    </location>
</feature>
<comment type="caution">
    <text evidence="3">The sequence shown here is derived from an EMBL/GenBank/DDBJ whole genome shotgun (WGS) entry which is preliminary data.</text>
</comment>
<dbReference type="SUPFAM" id="SSF48452">
    <property type="entry name" value="TPR-like"/>
    <property type="match status" value="1"/>
</dbReference>
<organism evidence="3 4">
    <name type="scientific">Litoribacillus peritrichatus</name>
    <dbReference type="NCBI Taxonomy" id="718191"/>
    <lineage>
        <taxon>Bacteria</taxon>
        <taxon>Pseudomonadati</taxon>
        <taxon>Pseudomonadota</taxon>
        <taxon>Gammaproteobacteria</taxon>
        <taxon>Oceanospirillales</taxon>
        <taxon>Oceanospirillaceae</taxon>
        <taxon>Litoribacillus</taxon>
    </lineage>
</organism>
<sequence length="496" mass="57138">MTNDAKKNDAINSNTRKEQKRPSKVSDQQALAIFLKRFRVSKVIPRSLQVITWVGGWHRSVPVILVGMLAFVGALWFPWLTLPSIESTVVNAGGFLEFEVTNSWVPVLFKLLIALILPLIVIAWLKNKRTLAIKGIWIVFTLSLLFPSVLNYWDTQFKIDSEMIDASMTLLVNEMELQHEMQQSDWRIWQDFSYISPSFVNQVPSVTDWQPQLLLPSNMPLVVSDILGISDSFLTFSAKGWVMVLVACLLCILGFYVTAGQSLATFREGFFFFLKSSLLLFLLTQTPGFVAEYYNDHGDYNARIGETSKAIADYHRVEWLKPIYRYNSDFQIKKGRLFKQQGCESCLETYLFEALTSIDDGRFERALFWLTKAQNEYPYNRNVSYRLSGVYNIMAIDGFNDQQYSHASELWWRSLKLAPTMALPWYGLSLTAVHLKRINQASRFSAQIYALQKNMGFKSLVVPAQIHLYHSWFLFVEGDLEAAHEIYSYSKQPESW</sequence>
<feature type="transmembrane region" description="Helical" evidence="2">
    <location>
        <begin position="240"/>
        <end position="258"/>
    </location>
</feature>
<evidence type="ECO:0000313" key="3">
    <source>
        <dbReference type="EMBL" id="GAA3915351.1"/>
    </source>
</evidence>
<evidence type="ECO:0008006" key="5">
    <source>
        <dbReference type="Google" id="ProtNLM"/>
    </source>
</evidence>
<evidence type="ECO:0000256" key="1">
    <source>
        <dbReference type="SAM" id="MobiDB-lite"/>
    </source>
</evidence>
<reference evidence="4" key="1">
    <citation type="journal article" date="2019" name="Int. J. Syst. Evol. Microbiol.">
        <title>The Global Catalogue of Microorganisms (GCM) 10K type strain sequencing project: providing services to taxonomists for standard genome sequencing and annotation.</title>
        <authorList>
            <consortium name="The Broad Institute Genomics Platform"/>
            <consortium name="The Broad Institute Genome Sequencing Center for Infectious Disease"/>
            <person name="Wu L."/>
            <person name="Ma J."/>
        </authorList>
    </citation>
    <scope>NUCLEOTIDE SEQUENCE [LARGE SCALE GENOMIC DNA]</scope>
    <source>
        <strain evidence="4">JCM 17551</strain>
    </source>
</reference>
<feature type="transmembrane region" description="Helical" evidence="2">
    <location>
        <begin position="61"/>
        <end position="79"/>
    </location>
</feature>
<dbReference type="RefSeq" id="WP_344795615.1">
    <property type="nucleotide sequence ID" value="NZ_BAABBN010000004.1"/>
</dbReference>
<keyword evidence="2" id="KW-0472">Membrane</keyword>
<gene>
    <name evidence="3" type="ORF">GCM10022277_07420</name>
</gene>
<proteinExistence type="predicted"/>